<dbReference type="RefSeq" id="WP_253020595.1">
    <property type="nucleotide sequence ID" value="NZ_JAOSHN010000001.1"/>
</dbReference>
<evidence type="ECO:0000256" key="4">
    <source>
        <dbReference type="ARBA" id="ARBA00022630"/>
    </source>
</evidence>
<dbReference type="SUPFAM" id="SSF51395">
    <property type="entry name" value="FMN-linked oxidoreductases"/>
    <property type="match status" value="1"/>
</dbReference>
<accession>A0A9J6QU48</accession>
<dbReference type="PRINTS" id="PR00368">
    <property type="entry name" value="FADPNR"/>
</dbReference>
<dbReference type="GO" id="GO:0010181">
    <property type="term" value="F:FMN binding"/>
    <property type="evidence" value="ECO:0007669"/>
    <property type="project" value="InterPro"/>
</dbReference>
<evidence type="ECO:0000256" key="7">
    <source>
        <dbReference type="ARBA" id="ARBA00023002"/>
    </source>
</evidence>
<dbReference type="Gene3D" id="3.40.50.720">
    <property type="entry name" value="NAD(P)-binding Rossmann-like Domain"/>
    <property type="match status" value="1"/>
</dbReference>
<keyword evidence="7" id="KW-0560">Oxidoreductase</keyword>
<comment type="caution">
    <text evidence="12">The sequence shown here is derived from an EMBL/GenBank/DDBJ whole genome shotgun (WGS) entry which is preliminary data.</text>
</comment>
<evidence type="ECO:0000256" key="2">
    <source>
        <dbReference type="ARBA" id="ARBA00001966"/>
    </source>
</evidence>
<dbReference type="GO" id="GO:0046872">
    <property type="term" value="F:metal ion binding"/>
    <property type="evidence" value="ECO:0007669"/>
    <property type="project" value="UniProtKB-KW"/>
</dbReference>
<dbReference type="Gene3D" id="3.20.20.70">
    <property type="entry name" value="Aldolase class I"/>
    <property type="match status" value="1"/>
</dbReference>
<dbReference type="Proteomes" id="UP001065549">
    <property type="component" value="Unassembled WGS sequence"/>
</dbReference>
<comment type="cofactor">
    <cofactor evidence="2">
        <name>[4Fe-4S] cluster</name>
        <dbReference type="ChEBI" id="CHEBI:49883"/>
    </cofactor>
</comment>
<dbReference type="Pfam" id="PF00724">
    <property type="entry name" value="Oxidored_FMN"/>
    <property type="match status" value="1"/>
</dbReference>
<dbReference type="InterPro" id="IPR023753">
    <property type="entry name" value="FAD/NAD-binding_dom"/>
</dbReference>
<evidence type="ECO:0000256" key="6">
    <source>
        <dbReference type="ARBA" id="ARBA00022723"/>
    </source>
</evidence>
<evidence type="ECO:0000256" key="8">
    <source>
        <dbReference type="ARBA" id="ARBA00023004"/>
    </source>
</evidence>
<keyword evidence="5" id="KW-0288">FMN</keyword>
<dbReference type="InterPro" id="IPR036188">
    <property type="entry name" value="FAD/NAD-bd_sf"/>
</dbReference>
<gene>
    <name evidence="12" type="ORF">OBO34_01945</name>
</gene>
<evidence type="ECO:0000256" key="5">
    <source>
        <dbReference type="ARBA" id="ARBA00022643"/>
    </source>
</evidence>
<dbReference type="InterPro" id="IPR013785">
    <property type="entry name" value="Aldolase_TIM"/>
</dbReference>
<dbReference type="PRINTS" id="PR00469">
    <property type="entry name" value="PNDRDTASEII"/>
</dbReference>
<dbReference type="PANTHER" id="PTHR42917">
    <property type="entry name" value="2,4-DIENOYL-COA REDUCTASE"/>
    <property type="match status" value="1"/>
</dbReference>
<sequence>MKYEKLFSPITINSLTLKNRIVQSPSHMIYTTYEGYVTDRFKSYYWKRAENEIGLIMTGGCRFDDSGCVYGMMSLSDDSFIPGYREFTDGCHQRGAKVGVQLFHAGAYTKKENCLNGAYPMAPSAVRSGFTREIPREMTLQDMEQLIEKWAAAALRAREAGFDLVEILCSAGYLLCQFLSPLTNQRNDQYGGSFENRCRFPLEVIAALRKALGPDYPLTLRLAANDLVPGGNNLEDAVRFAKLAEHAGIDAIHVTAGWHESKVPQITGDVPRGSFAYLSQAIKDAVSIPVIAANRINDPVIAEKLIALESCDMVGLCRALVADPRWASKAKAGEESLIRRCVGCNQGCLANIFQNKPVQCLVNGTAGRESAFTASRRSVKKKLLVIGGGPAGCTFAIAAAQLGHQVALWEKTDSLGGQLTAAAAPPGKHEFSFLPAYYAAALKQAGVEVLLGQSVEKEAISSTNADSIIVACGSHPKALNLEGLDPQALVSAQDILLGRRMAGRRVLIVGGGSVGCETAQFLAREGSISPDQFYYYSAQKVESPEKIASMANSTRRDIAIIEALPRIGGGYAPGTGWPVLADLKRLGVRSYTEAKILSIRDNRLRLEYTVRDRRLDQTETYLADLEFDTIVSAIGSNPCTQVFQQLQQAFPTKDIRSLGDCQQIGTVLSAVQSACDLALKV</sequence>
<evidence type="ECO:0000256" key="1">
    <source>
        <dbReference type="ARBA" id="ARBA00001917"/>
    </source>
</evidence>
<dbReference type="Pfam" id="PF07992">
    <property type="entry name" value="Pyr_redox_2"/>
    <property type="match status" value="1"/>
</dbReference>
<dbReference type="SUPFAM" id="SSF51905">
    <property type="entry name" value="FAD/NAD(P)-binding domain"/>
    <property type="match status" value="1"/>
</dbReference>
<proteinExistence type="inferred from homology"/>
<comment type="similarity">
    <text evidence="3">In the N-terminal section; belongs to the NADH:flavin oxidoreductase/NADH oxidase family.</text>
</comment>
<evidence type="ECO:0000256" key="9">
    <source>
        <dbReference type="ARBA" id="ARBA00023014"/>
    </source>
</evidence>
<evidence type="ECO:0000256" key="3">
    <source>
        <dbReference type="ARBA" id="ARBA00011048"/>
    </source>
</evidence>
<keyword evidence="6" id="KW-0479">Metal-binding</keyword>
<dbReference type="Gene3D" id="3.50.50.60">
    <property type="entry name" value="FAD/NAD(P)-binding domain"/>
    <property type="match status" value="1"/>
</dbReference>
<dbReference type="AlphaFoldDB" id="A0A9J6QU48"/>
<organism evidence="12 13">
    <name type="scientific">Hominibacterium faecale</name>
    <dbReference type="NCBI Taxonomy" id="2839743"/>
    <lineage>
        <taxon>Bacteria</taxon>
        <taxon>Bacillati</taxon>
        <taxon>Bacillota</taxon>
        <taxon>Clostridia</taxon>
        <taxon>Peptostreptococcales</taxon>
        <taxon>Anaerovoracaceae</taxon>
        <taxon>Hominibacterium</taxon>
    </lineage>
</organism>
<protein>
    <submittedName>
        <fullName evidence="12">FAD-dependent oxidoreductase</fullName>
    </submittedName>
</protein>
<name>A0A9J6QU48_9FIRM</name>
<feature type="domain" description="FAD/NAD(P)-binding" evidence="11">
    <location>
        <begin position="382"/>
        <end position="649"/>
    </location>
</feature>
<dbReference type="InterPro" id="IPR051793">
    <property type="entry name" value="NADH:flavin_oxidoreductase"/>
</dbReference>
<dbReference type="GO" id="GO:0016491">
    <property type="term" value="F:oxidoreductase activity"/>
    <property type="evidence" value="ECO:0007669"/>
    <property type="project" value="UniProtKB-KW"/>
</dbReference>
<keyword evidence="9" id="KW-0411">Iron-sulfur</keyword>
<keyword evidence="13" id="KW-1185">Reference proteome</keyword>
<keyword evidence="4" id="KW-0285">Flavoprotein</keyword>
<evidence type="ECO:0000259" key="10">
    <source>
        <dbReference type="Pfam" id="PF00724"/>
    </source>
</evidence>
<evidence type="ECO:0000259" key="11">
    <source>
        <dbReference type="Pfam" id="PF07992"/>
    </source>
</evidence>
<dbReference type="EMBL" id="JAOSHN010000001">
    <property type="protein sequence ID" value="MCU7377110.1"/>
    <property type="molecule type" value="Genomic_DNA"/>
</dbReference>
<dbReference type="PANTHER" id="PTHR42917:SF2">
    <property type="entry name" value="2,4-DIENOYL-COA REDUCTASE [(2E)-ENOYL-COA-PRODUCING]"/>
    <property type="match status" value="1"/>
</dbReference>
<dbReference type="GO" id="GO:0051536">
    <property type="term" value="F:iron-sulfur cluster binding"/>
    <property type="evidence" value="ECO:0007669"/>
    <property type="project" value="UniProtKB-KW"/>
</dbReference>
<dbReference type="SUPFAM" id="SSF51971">
    <property type="entry name" value="Nucleotide-binding domain"/>
    <property type="match status" value="1"/>
</dbReference>
<reference evidence="12" key="1">
    <citation type="submission" date="2022-09" db="EMBL/GenBank/DDBJ databases">
        <title>Culturomic study of gut microbiota in children with autism spectrum disorder.</title>
        <authorList>
            <person name="Efimov B.A."/>
            <person name="Chaplin A.V."/>
            <person name="Sokolova S.R."/>
            <person name="Pikina A.P."/>
            <person name="Korzhanova M."/>
            <person name="Belova V."/>
            <person name="Korostin D."/>
        </authorList>
    </citation>
    <scope>NUCLEOTIDE SEQUENCE</scope>
    <source>
        <strain evidence="12">ASD5510</strain>
    </source>
</reference>
<dbReference type="CDD" id="cd02803">
    <property type="entry name" value="OYE_like_FMN_family"/>
    <property type="match status" value="1"/>
</dbReference>
<dbReference type="InterPro" id="IPR001155">
    <property type="entry name" value="OxRdtase_FMN_N"/>
</dbReference>
<feature type="domain" description="NADH:flavin oxidoreductase/NADH oxidase N-terminal" evidence="10">
    <location>
        <begin position="5"/>
        <end position="334"/>
    </location>
</feature>
<comment type="cofactor">
    <cofactor evidence="1">
        <name>FMN</name>
        <dbReference type="ChEBI" id="CHEBI:58210"/>
    </cofactor>
</comment>
<keyword evidence="8" id="KW-0408">Iron</keyword>
<evidence type="ECO:0000313" key="13">
    <source>
        <dbReference type="Proteomes" id="UP001065549"/>
    </source>
</evidence>
<evidence type="ECO:0000313" key="12">
    <source>
        <dbReference type="EMBL" id="MCU7377110.1"/>
    </source>
</evidence>